<organism evidence="3">
    <name type="scientific">termite gut metagenome</name>
    <dbReference type="NCBI Taxonomy" id="433724"/>
    <lineage>
        <taxon>unclassified sequences</taxon>
        <taxon>metagenomes</taxon>
        <taxon>organismal metagenomes</taxon>
    </lineage>
</organism>
<evidence type="ECO:0000259" key="2">
    <source>
        <dbReference type="Pfam" id="PF13175"/>
    </source>
</evidence>
<feature type="domain" description="Endonuclease GajA/Old nuclease/RecF-like AAA" evidence="2">
    <location>
        <begin position="12"/>
        <end position="455"/>
    </location>
</feature>
<evidence type="ECO:0000313" key="4">
    <source>
        <dbReference type="EMBL" id="KAA6339250.1"/>
    </source>
</evidence>
<dbReference type="PANTHER" id="PTHR43581:SF4">
    <property type="entry name" value="ATP_GTP PHOSPHATASE"/>
    <property type="match status" value="1"/>
</dbReference>
<dbReference type="InterPro" id="IPR041685">
    <property type="entry name" value="AAA_GajA/Old/RecF-like"/>
</dbReference>
<accession>A0A5J4RZG1</accession>
<proteinExistence type="predicted"/>
<gene>
    <name evidence="3" type="ORF">EZS27_012806</name>
    <name evidence="4" type="ORF">EZS27_012812</name>
</gene>
<dbReference type="EMBL" id="SNRY01000552">
    <property type="protein sequence ID" value="KAA6339244.1"/>
    <property type="molecule type" value="Genomic_DNA"/>
</dbReference>
<reference evidence="3" key="1">
    <citation type="submission" date="2019-03" db="EMBL/GenBank/DDBJ databases">
        <title>Single cell metagenomics reveals metabolic interactions within the superorganism composed of flagellate Streblomastix strix and complex community of Bacteroidetes bacteria on its surface.</title>
        <authorList>
            <person name="Treitli S.C."/>
            <person name="Kolisko M."/>
            <person name="Husnik F."/>
            <person name="Keeling P."/>
            <person name="Hampl V."/>
        </authorList>
    </citation>
    <scope>NUCLEOTIDE SEQUENCE</scope>
    <source>
        <strain evidence="3">STM</strain>
    </source>
</reference>
<keyword evidence="1" id="KW-1133">Transmembrane helix</keyword>
<comment type="caution">
    <text evidence="3">The sequence shown here is derived from an EMBL/GenBank/DDBJ whole genome shotgun (WGS) entry which is preliminary data.</text>
</comment>
<dbReference type="AlphaFoldDB" id="A0A5J4RZG1"/>
<keyword evidence="1" id="KW-0472">Membrane</keyword>
<dbReference type="InterPro" id="IPR027417">
    <property type="entry name" value="P-loop_NTPase"/>
</dbReference>
<feature type="transmembrane region" description="Helical" evidence="1">
    <location>
        <begin position="371"/>
        <end position="389"/>
    </location>
</feature>
<sequence>MSLGNLHRTIMDSIRVKNLHCLADTGEIPLKPINILVGANSSGKSSFLRLFPLLKQGLNTNKKGPILWLSEDVDFGDFKTAVKKGEKNIELQFAFTSYTLTLNIIEEKDTDYINRINVIFCDQKIQIDINGSQIEKILINDETFTNLSIDVLDNKTRILPDFYSIIEKSNIFNTSETKEFLLSYDVEGGSRIAENINNILISYKKEGWEDNLILDFSKEKGKDKYTLSSLLKILKKSIQSPEHSSINSWKKDDKEFIEFNNRLILLIFPLIIRELNSKLSGYFRSINYIGPVRATAERYYRRQNLSLDFIDSRGINLPMFINDLAERDKKDLNSWMSENFGFHLVTDYSGGHITIFLVNGMNKEKINLADSGFGFSQIMPIIIILWITSKQMLRRKKFMLTHPDAYYYVIEQPELHLHPALQAKLTDVFISAIKLAKDNEIDLKLIIETHSETIINRIGRRISEMQINKEDVTVALFDNKLNKEGKNVTLSHFNEEGFLENWPIGFFDAD</sequence>
<evidence type="ECO:0000313" key="3">
    <source>
        <dbReference type="EMBL" id="KAA6339244.1"/>
    </source>
</evidence>
<dbReference type="SUPFAM" id="SSF52540">
    <property type="entry name" value="P-loop containing nucleoside triphosphate hydrolases"/>
    <property type="match status" value="1"/>
</dbReference>
<evidence type="ECO:0000256" key="1">
    <source>
        <dbReference type="SAM" id="Phobius"/>
    </source>
</evidence>
<dbReference type="PANTHER" id="PTHR43581">
    <property type="entry name" value="ATP/GTP PHOSPHATASE"/>
    <property type="match status" value="1"/>
</dbReference>
<dbReference type="Pfam" id="PF13175">
    <property type="entry name" value="AAA_15"/>
    <property type="match status" value="1"/>
</dbReference>
<dbReference type="InterPro" id="IPR051396">
    <property type="entry name" value="Bact_Antivir_Def_Nuclease"/>
</dbReference>
<protein>
    <recommendedName>
        <fullName evidence="2">Endonuclease GajA/Old nuclease/RecF-like AAA domain-containing protein</fullName>
    </recommendedName>
</protein>
<name>A0A5J4RZG1_9ZZZZ</name>
<dbReference type="EMBL" id="SNRY01000552">
    <property type="protein sequence ID" value="KAA6339250.1"/>
    <property type="molecule type" value="Genomic_DNA"/>
</dbReference>
<dbReference type="Gene3D" id="3.40.50.300">
    <property type="entry name" value="P-loop containing nucleotide triphosphate hydrolases"/>
    <property type="match status" value="1"/>
</dbReference>
<keyword evidence="1" id="KW-0812">Transmembrane</keyword>